<feature type="compositionally biased region" description="Low complexity" evidence="1">
    <location>
        <begin position="58"/>
        <end position="69"/>
    </location>
</feature>
<dbReference type="EMBL" id="BMVW01000004">
    <property type="protein sequence ID" value="GGZ07926.1"/>
    <property type="molecule type" value="Genomic_DNA"/>
</dbReference>
<protein>
    <submittedName>
        <fullName evidence="2">Uncharacterized protein</fullName>
    </submittedName>
</protein>
<dbReference type="Proteomes" id="UP000622166">
    <property type="component" value="Unassembled WGS sequence"/>
</dbReference>
<evidence type="ECO:0000313" key="2">
    <source>
        <dbReference type="EMBL" id="GGZ07926.1"/>
    </source>
</evidence>
<reference evidence="2" key="1">
    <citation type="journal article" date="2014" name="Int. J. Syst. Evol. Microbiol.">
        <title>Complete genome sequence of Corynebacterium casei LMG S-19264T (=DSM 44701T), isolated from a smear-ripened cheese.</title>
        <authorList>
            <consortium name="US DOE Joint Genome Institute (JGI-PGF)"/>
            <person name="Walter F."/>
            <person name="Albersmeier A."/>
            <person name="Kalinowski J."/>
            <person name="Ruckert C."/>
        </authorList>
    </citation>
    <scope>NUCLEOTIDE SEQUENCE</scope>
    <source>
        <strain evidence="2">JCM 4815</strain>
    </source>
</reference>
<keyword evidence="3" id="KW-1185">Reference proteome</keyword>
<name>A0A918PI02_9ACTN</name>
<evidence type="ECO:0000256" key="1">
    <source>
        <dbReference type="SAM" id="MobiDB-lite"/>
    </source>
</evidence>
<comment type="caution">
    <text evidence="2">The sequence shown here is derived from an EMBL/GenBank/DDBJ whole genome shotgun (WGS) entry which is preliminary data.</text>
</comment>
<evidence type="ECO:0000313" key="3">
    <source>
        <dbReference type="Proteomes" id="UP000622166"/>
    </source>
</evidence>
<reference evidence="2" key="2">
    <citation type="submission" date="2020-09" db="EMBL/GenBank/DDBJ databases">
        <authorList>
            <person name="Sun Q."/>
            <person name="Ohkuma M."/>
        </authorList>
    </citation>
    <scope>NUCLEOTIDE SEQUENCE</scope>
    <source>
        <strain evidence="2">JCM 4815</strain>
    </source>
</reference>
<sequence>MKPASRAKSAEERPRASSSKEPGKPPTAAGSGPKWAVYIPRTASPRARSMPTSRPVDGVGEASGRGSVVVSGSTGAIVCTFGDMPYSV</sequence>
<dbReference type="AlphaFoldDB" id="A0A918PI02"/>
<organism evidence="2 3">
    <name type="scientific">Streptomyces poonensis</name>
    <dbReference type="NCBI Taxonomy" id="68255"/>
    <lineage>
        <taxon>Bacteria</taxon>
        <taxon>Bacillati</taxon>
        <taxon>Actinomycetota</taxon>
        <taxon>Actinomycetes</taxon>
        <taxon>Kitasatosporales</taxon>
        <taxon>Streptomycetaceae</taxon>
        <taxon>Streptomyces</taxon>
    </lineage>
</organism>
<gene>
    <name evidence="2" type="ORF">GCM10010365_28840</name>
</gene>
<feature type="region of interest" description="Disordered" evidence="1">
    <location>
        <begin position="1"/>
        <end position="69"/>
    </location>
</feature>
<accession>A0A918PI02</accession>
<proteinExistence type="predicted"/>